<organism evidence="7 8">
    <name type="scientific">[Candida] subhashii</name>
    <dbReference type="NCBI Taxonomy" id="561895"/>
    <lineage>
        <taxon>Eukaryota</taxon>
        <taxon>Fungi</taxon>
        <taxon>Dikarya</taxon>
        <taxon>Ascomycota</taxon>
        <taxon>Saccharomycotina</taxon>
        <taxon>Pichiomycetes</taxon>
        <taxon>Debaryomycetaceae</taxon>
        <taxon>Spathaspora</taxon>
    </lineage>
</organism>
<dbReference type="Pfam" id="PF20654">
    <property type="entry name" value="Sec3_C-term"/>
    <property type="match status" value="1"/>
</dbReference>
<dbReference type="PANTHER" id="PTHR16092:SF14">
    <property type="entry name" value="EXOCYST COMPLEX COMPONENT 1 ISOFORM X1"/>
    <property type="match status" value="1"/>
</dbReference>
<evidence type="ECO:0000256" key="4">
    <source>
        <dbReference type="ARBA" id="ARBA00023054"/>
    </source>
</evidence>
<comment type="similarity">
    <text evidence="1">Belongs to the SEC3 family.</text>
</comment>
<keyword evidence="8" id="KW-1185">Reference proteome</keyword>
<feature type="region of interest" description="Disordered" evidence="5">
    <location>
        <begin position="405"/>
        <end position="443"/>
    </location>
</feature>
<dbReference type="InterPro" id="IPR019160">
    <property type="entry name" value="Sec3_CC"/>
</dbReference>
<proteinExistence type="inferred from homology"/>
<feature type="region of interest" description="Disordered" evidence="5">
    <location>
        <begin position="1"/>
        <end position="57"/>
    </location>
</feature>
<comment type="caution">
    <text evidence="7">The sequence shown here is derived from an EMBL/GenBank/DDBJ whole genome shotgun (WGS) entry which is preliminary data.</text>
</comment>
<protein>
    <submittedName>
        <fullName evidence="7">SEC3</fullName>
    </submittedName>
</protein>
<feature type="compositionally biased region" description="Polar residues" evidence="5">
    <location>
        <begin position="285"/>
        <end position="294"/>
    </location>
</feature>
<dbReference type="GO" id="GO:0005886">
    <property type="term" value="C:plasma membrane"/>
    <property type="evidence" value="ECO:0007669"/>
    <property type="project" value="TreeGrafter"/>
</dbReference>
<dbReference type="Pfam" id="PF09763">
    <property type="entry name" value="Sec3_CC"/>
    <property type="match status" value="1"/>
</dbReference>
<feature type="domain" description="Exocyst complex component Sec3 PIP2-binding N-terminal" evidence="6">
    <location>
        <begin position="112"/>
        <end position="199"/>
    </location>
</feature>
<dbReference type="EMBL" id="JAGSYN010000053">
    <property type="protein sequence ID" value="KAG7665072.1"/>
    <property type="molecule type" value="Genomic_DNA"/>
</dbReference>
<evidence type="ECO:0000259" key="6">
    <source>
        <dbReference type="SMART" id="SM01313"/>
    </source>
</evidence>
<dbReference type="OrthoDB" id="27109at2759"/>
<dbReference type="GO" id="GO:0000145">
    <property type="term" value="C:exocyst"/>
    <property type="evidence" value="ECO:0007669"/>
    <property type="project" value="InterPro"/>
</dbReference>
<evidence type="ECO:0000256" key="1">
    <source>
        <dbReference type="ARBA" id="ARBA00006518"/>
    </source>
</evidence>
<feature type="compositionally biased region" description="Polar residues" evidence="5">
    <location>
        <begin position="44"/>
        <end position="53"/>
    </location>
</feature>
<dbReference type="SMART" id="SM01313">
    <property type="entry name" value="Sec3-PIP2_bind"/>
    <property type="match status" value="1"/>
</dbReference>
<gene>
    <name evidence="7" type="ORF">J8A68_001381</name>
</gene>
<feature type="compositionally biased region" description="Polar residues" evidence="5">
    <location>
        <begin position="1"/>
        <end position="10"/>
    </location>
</feature>
<feature type="compositionally biased region" description="Polar residues" evidence="5">
    <location>
        <begin position="416"/>
        <end position="434"/>
    </location>
</feature>
<keyword evidence="2" id="KW-0813">Transport</keyword>
<feature type="compositionally biased region" description="Basic and acidic residues" evidence="5">
    <location>
        <begin position="316"/>
        <end position="330"/>
    </location>
</feature>
<feature type="compositionally biased region" description="Basic and acidic residues" evidence="5">
    <location>
        <begin position="341"/>
        <end position="350"/>
    </location>
</feature>
<name>A0A8J5US17_9ASCO</name>
<dbReference type="RefSeq" id="XP_049265304.1">
    <property type="nucleotide sequence ID" value="XM_049405029.1"/>
</dbReference>
<dbReference type="GO" id="GO:0006893">
    <property type="term" value="P:Golgi to plasma membrane transport"/>
    <property type="evidence" value="ECO:0007669"/>
    <property type="project" value="TreeGrafter"/>
</dbReference>
<keyword evidence="4" id="KW-0175">Coiled coil</keyword>
<evidence type="ECO:0000313" key="7">
    <source>
        <dbReference type="EMBL" id="KAG7665072.1"/>
    </source>
</evidence>
<sequence>MSLFSRNSLHSPKRKSQQSQQPPRQPPIGRQHGSLLGSLRKSDTPMTSTPTNDVNRKTITDKLVSDCYSKRSVERRGNQIPSLIYNTHISILEYSQYANAPPPPQLGINQVGSVKERVLVLCTKPSGEIALQKGKFNAPKDIYQIGRTWDLHELKAVKKVNSDAMILQLNKDYYWKTNDSDKDAVWKFCRSVTEAYGKQFGKYPQLQGFSVADFKLPATPVQRSISDSNKKVGPGQYSNQIPDMYKDIDFTANGKLPMKPMMVLASDRPGNVAHVEPVKSREPSLDSNRQQIRSQPMYPRSGSIGSGGNQSFSSKESVDRSYDTKSRESPLRNYVSNTDKTPIEQDRDAPESLESAARTGRILQERLSRFSLTPEPQQSTGDALKEFSDAIPPRIPMTPDFGIEEITDDSDVEPTSAPQSISIKKRPSQQQQSLKKFASESPRASQFMAESTQLDMNQSIQDLEKMLDTSINKSNVSLSAGGGREGSVDHSLPVFKIEGENGKAITVNDKYIEAEPSLEPGLNIVKKMEGVSPIDENKIEKDPEVDEIFDEIGWSVKDNSESLIKKLNNELTNVKQLAVQELVSVNLSESQTNDITVSIEEVENLNQIFQKMEIDLKFLTPEINLIDENSHGLQVKFINKKMLYNDLKSILDKVSVNIEELDDISDFKSFDDLRLVGPLEMKLLKLYNAISTIRSDSDQTDGLNSMKALQQYQSKYDKVNLNFVKNFNQFIRDEFQSIIRKCSEDFTRFQPSNLLIPLNRLIVYSGLTYFIKEVAEREFRDLIQFVNSLFSGFLESWIKSKLQTILLAQQQNANLGEQNHELVQSMTSSISSMSMSDSLDGTPLRKSRTLRLSRKMGKFGGLLHDNEGGTQKNKLETIRRKMTTGLGGSEIDDPKLIIAIVEDARLVISYVQYFIGMFFHYDNSTTMNDFGEYLQVKPFNDRRKLIDDLPNIDTVNVDKNYNSSDLISNMTNIFGNFNNIFMKKVNPVELNIPVILLYLENSTINIQAKNQEFLLINFLKKLNDKYKSSWRKFVNSQVELLNNSIIVAKCGVLSSVKNINYVLLITESSIDNRDIRGLAVKDMIDKAYEEISDSLINLFLREDPLLKNHDLDDKEREYRNVSILQNIFYILQQFQDFGNTTNDTTKKLIQKLESIFKQVEKEYFQKQLNKNIGKLVEFVSNYEALEKMHSGKYNKKYVKSMLANYTQKDISLKAMEISKKFEKHFITGNDMVEKDMVDKLWNDLCAVFVDYFRRLDSILRRDFDRDFEYNVTKADIQHIFKSIRN</sequence>
<reference evidence="7 8" key="1">
    <citation type="journal article" date="2021" name="DNA Res.">
        <title>Genome analysis of Candida subhashii reveals its hybrid nature and dual mitochondrial genome conformations.</title>
        <authorList>
            <person name="Mixao V."/>
            <person name="Hegedusova E."/>
            <person name="Saus E."/>
            <person name="Pryszcz L.P."/>
            <person name="Cillingova A."/>
            <person name="Nosek J."/>
            <person name="Gabaldon T."/>
        </authorList>
    </citation>
    <scope>NUCLEOTIDE SEQUENCE [LARGE SCALE GENOMIC DNA]</scope>
    <source>
        <strain evidence="7 8">CBS 10753</strain>
    </source>
</reference>
<evidence type="ECO:0000256" key="5">
    <source>
        <dbReference type="SAM" id="MobiDB-lite"/>
    </source>
</evidence>
<dbReference type="GO" id="GO:0005546">
    <property type="term" value="F:phosphatidylinositol-4,5-bisphosphate binding"/>
    <property type="evidence" value="ECO:0007669"/>
    <property type="project" value="TreeGrafter"/>
</dbReference>
<keyword evidence="3" id="KW-0268">Exocytosis</keyword>
<evidence type="ECO:0000313" key="8">
    <source>
        <dbReference type="Proteomes" id="UP000694255"/>
    </source>
</evidence>
<dbReference type="PANTHER" id="PTHR16092">
    <property type="entry name" value="SEC3/SYNTAXIN-RELATED"/>
    <property type="match status" value="1"/>
</dbReference>
<dbReference type="InterPro" id="IPR048628">
    <property type="entry name" value="Sec3_C"/>
</dbReference>
<dbReference type="GeneID" id="73468182"/>
<dbReference type="Proteomes" id="UP000694255">
    <property type="component" value="Unassembled WGS sequence"/>
</dbReference>
<dbReference type="GO" id="GO:0006887">
    <property type="term" value="P:exocytosis"/>
    <property type="evidence" value="ECO:0007669"/>
    <property type="project" value="UniProtKB-KW"/>
</dbReference>
<evidence type="ECO:0000256" key="2">
    <source>
        <dbReference type="ARBA" id="ARBA00022448"/>
    </source>
</evidence>
<feature type="region of interest" description="Disordered" evidence="5">
    <location>
        <begin position="276"/>
        <end position="356"/>
    </location>
</feature>
<accession>A0A8J5US17</accession>
<dbReference type="InterPro" id="IPR028258">
    <property type="entry name" value="Sec3-PIP2_bind"/>
</dbReference>
<evidence type="ECO:0000256" key="3">
    <source>
        <dbReference type="ARBA" id="ARBA00022483"/>
    </source>
</evidence>
<dbReference type="Pfam" id="PF15277">
    <property type="entry name" value="Sec3-PIP2_bind"/>
    <property type="match status" value="1"/>
</dbReference>